<dbReference type="AlphaFoldDB" id="A0A4V1AN56"/>
<dbReference type="InterPro" id="IPR000150">
    <property type="entry name" value="Cof"/>
</dbReference>
<dbReference type="Proteomes" id="UP000294292">
    <property type="component" value="Chromosome"/>
</dbReference>
<dbReference type="PANTHER" id="PTHR10000">
    <property type="entry name" value="PHOSPHOSERINE PHOSPHATASE"/>
    <property type="match status" value="1"/>
</dbReference>
<evidence type="ECO:0000313" key="2">
    <source>
        <dbReference type="Proteomes" id="UP000294292"/>
    </source>
</evidence>
<dbReference type="Gene3D" id="3.40.50.1000">
    <property type="entry name" value="HAD superfamily/HAD-like"/>
    <property type="match status" value="1"/>
</dbReference>
<dbReference type="SFLD" id="SFLDS00003">
    <property type="entry name" value="Haloacid_Dehalogenase"/>
    <property type="match status" value="1"/>
</dbReference>
<keyword evidence="1" id="KW-0378">Hydrolase</keyword>
<dbReference type="NCBIfam" id="TIGR00099">
    <property type="entry name" value="Cof-subfamily"/>
    <property type="match status" value="1"/>
</dbReference>
<dbReference type="RefSeq" id="WP_134210199.1">
    <property type="nucleotide sequence ID" value="NZ_CP038015.1"/>
</dbReference>
<dbReference type="OrthoDB" id="9810101at2"/>
<dbReference type="EMBL" id="CP038015">
    <property type="protein sequence ID" value="QBP41605.1"/>
    <property type="molecule type" value="Genomic_DNA"/>
</dbReference>
<dbReference type="SFLD" id="SFLDG01140">
    <property type="entry name" value="C2.B:_Phosphomannomutase_and_P"/>
    <property type="match status" value="1"/>
</dbReference>
<dbReference type="GO" id="GO:0005829">
    <property type="term" value="C:cytosol"/>
    <property type="evidence" value="ECO:0007669"/>
    <property type="project" value="TreeGrafter"/>
</dbReference>
<proteinExistence type="predicted"/>
<dbReference type="CDD" id="cd07517">
    <property type="entry name" value="HAD_HPP"/>
    <property type="match status" value="1"/>
</dbReference>
<keyword evidence="2" id="KW-1185">Reference proteome</keyword>
<evidence type="ECO:0000313" key="1">
    <source>
        <dbReference type="EMBL" id="QBP41605.1"/>
    </source>
</evidence>
<dbReference type="SUPFAM" id="SSF56784">
    <property type="entry name" value="HAD-like"/>
    <property type="match status" value="1"/>
</dbReference>
<dbReference type="NCBIfam" id="TIGR01484">
    <property type="entry name" value="HAD-SF-IIB"/>
    <property type="match status" value="1"/>
</dbReference>
<accession>A0A4V1AN56</accession>
<name>A0A4V1AN56_9BACL</name>
<dbReference type="SFLD" id="SFLDG01144">
    <property type="entry name" value="C2.B.4:_PGP_Like"/>
    <property type="match status" value="1"/>
</dbReference>
<reference evidence="1 2" key="1">
    <citation type="submission" date="2019-03" db="EMBL/GenBank/DDBJ databases">
        <title>Complete genome sequence of Paenisporosarcina antarctica CGMCC 1.6503T.</title>
        <authorList>
            <person name="Rong J.-C."/>
            <person name="Chi N.-Y."/>
            <person name="Zhang Q.-F."/>
        </authorList>
    </citation>
    <scope>NUCLEOTIDE SEQUENCE [LARGE SCALE GENOMIC DNA]</scope>
    <source>
        <strain evidence="1 2">CGMCC 1.6503</strain>
    </source>
</reference>
<organism evidence="1 2">
    <name type="scientific">Paenisporosarcina antarctica</name>
    <dbReference type="NCBI Taxonomy" id="417367"/>
    <lineage>
        <taxon>Bacteria</taxon>
        <taxon>Bacillati</taxon>
        <taxon>Bacillota</taxon>
        <taxon>Bacilli</taxon>
        <taxon>Bacillales</taxon>
        <taxon>Caryophanaceae</taxon>
        <taxon>Paenisporosarcina</taxon>
    </lineage>
</organism>
<protein>
    <submittedName>
        <fullName evidence="1">Cof-type HAD-IIB family hydrolase</fullName>
    </submittedName>
</protein>
<dbReference type="InterPro" id="IPR006379">
    <property type="entry name" value="HAD-SF_hydro_IIB"/>
</dbReference>
<dbReference type="PROSITE" id="PS01229">
    <property type="entry name" value="COF_2"/>
    <property type="match status" value="1"/>
</dbReference>
<sequence length="256" mass="29400">MKKVLFFDIDGTLYDSNKQIPIKAKEAVFEARNKGHEVVIATGRAPFMIQEVLKELEIDSYICFNGQYVVYQNKVISHNEINPIQLKLVSEFAREHNHPMVYMNAEKMISSITYHPQIEESMNSLKFPHPNFEENFILNNNIYQALLFCSMEEELAYQEDFPHLKFVRWHRVSADILPKGASKANAVKFICQKFNIDIKDTIAFGDGLNDIEMLETVGYGVVMGNGHEEALKRANYVTTHVDDDGLVNAMNYLNLI</sequence>
<dbReference type="Pfam" id="PF08282">
    <property type="entry name" value="Hydrolase_3"/>
    <property type="match status" value="1"/>
</dbReference>
<dbReference type="Gene3D" id="3.30.1240.10">
    <property type="match status" value="1"/>
</dbReference>
<dbReference type="InterPro" id="IPR023214">
    <property type="entry name" value="HAD_sf"/>
</dbReference>
<dbReference type="KEGG" id="panc:E2636_10820"/>
<dbReference type="InterPro" id="IPR036412">
    <property type="entry name" value="HAD-like_sf"/>
</dbReference>
<dbReference type="PANTHER" id="PTHR10000:SF25">
    <property type="entry name" value="PHOSPHATASE YKRA-RELATED"/>
    <property type="match status" value="1"/>
</dbReference>
<dbReference type="GO" id="GO:0000287">
    <property type="term" value="F:magnesium ion binding"/>
    <property type="evidence" value="ECO:0007669"/>
    <property type="project" value="TreeGrafter"/>
</dbReference>
<gene>
    <name evidence="1" type="ORF">E2636_10820</name>
</gene>
<dbReference type="GO" id="GO:0016791">
    <property type="term" value="F:phosphatase activity"/>
    <property type="evidence" value="ECO:0007669"/>
    <property type="project" value="TreeGrafter"/>
</dbReference>